<proteinExistence type="predicted"/>
<reference evidence="2" key="1">
    <citation type="journal article" date="2017" name="Nucleic Acids Res.">
        <title>Proteogenomics produces comprehensive and highly accurate protein-coding gene annotation in a complete genome assembly of Malassezia sympodialis.</title>
        <authorList>
            <person name="Zhu Y."/>
            <person name="Engstroem P.G."/>
            <person name="Tellgren-Roth C."/>
            <person name="Baudo C.D."/>
            <person name="Kennell J.C."/>
            <person name="Sun S."/>
            <person name="Billmyre R.B."/>
            <person name="Schroeder M.S."/>
            <person name="Andersson A."/>
            <person name="Holm T."/>
            <person name="Sigurgeirsson B."/>
            <person name="Wu G."/>
            <person name="Sankaranarayanan S.R."/>
            <person name="Siddharthan R."/>
            <person name="Sanyal K."/>
            <person name="Lundeberg J."/>
            <person name="Nystedt B."/>
            <person name="Boekhout T."/>
            <person name="Dawson T.L. Jr."/>
            <person name="Heitman J."/>
            <person name="Scheynius A."/>
            <person name="Lehtioe J."/>
        </authorList>
    </citation>
    <scope>NUCLEOTIDE SEQUENCE [LARGE SCALE GENOMIC DNA]</scope>
    <source>
        <strain evidence="2">ATCC 42132</strain>
    </source>
</reference>
<evidence type="ECO:0000313" key="1">
    <source>
        <dbReference type="EMBL" id="SHO78331.1"/>
    </source>
</evidence>
<organism evidence="1 2">
    <name type="scientific">Malassezia sympodialis (strain ATCC 42132)</name>
    <name type="common">Atopic eczema-associated yeast</name>
    <dbReference type="NCBI Taxonomy" id="1230383"/>
    <lineage>
        <taxon>Eukaryota</taxon>
        <taxon>Fungi</taxon>
        <taxon>Dikarya</taxon>
        <taxon>Basidiomycota</taxon>
        <taxon>Ustilaginomycotina</taxon>
        <taxon>Malasseziomycetes</taxon>
        <taxon>Malasseziales</taxon>
        <taxon>Malasseziaceae</taxon>
        <taxon>Malassezia</taxon>
    </lineage>
</organism>
<keyword evidence="2" id="KW-1185">Reference proteome</keyword>
<dbReference type="Proteomes" id="UP000186303">
    <property type="component" value="Chromosome 4"/>
</dbReference>
<dbReference type="VEuPathDB" id="FungiDB:MSYG_2674"/>
<accession>A0A1M8A7E6</accession>
<name>A0A1M8A7E6_MALS4</name>
<gene>
    <name evidence="1" type="ORF">MSYG_2674</name>
</gene>
<dbReference type="AlphaFoldDB" id="A0A1M8A7E6"/>
<dbReference type="EMBL" id="LT671824">
    <property type="protein sequence ID" value="SHO78331.1"/>
    <property type="molecule type" value="Genomic_DNA"/>
</dbReference>
<protein>
    <submittedName>
        <fullName evidence="1">Uncharacterized protein</fullName>
    </submittedName>
</protein>
<evidence type="ECO:0000313" key="2">
    <source>
        <dbReference type="Proteomes" id="UP000186303"/>
    </source>
</evidence>
<sequence length="192" mass="19898">MMDGVPFPLGAWLPAHDDDEALVLRELFGASSTPLTDLPDPGDWPCSSSSVPDADAWSALGWDAQAACLWQPAEPLPADLLFASWLASAPPMLDAYASERALDLAPASQALGASEPWPLPSLFCLDYVPCVEPGHEPVPPGPAADGVAVLDAYTPHAADEASAARCPLAWAPHADWLGLDGPGPWAAEGGAT</sequence>